<evidence type="ECO:0000256" key="5">
    <source>
        <dbReference type="ARBA" id="ARBA00022989"/>
    </source>
</evidence>
<evidence type="ECO:0000256" key="1">
    <source>
        <dbReference type="ARBA" id="ARBA00004141"/>
    </source>
</evidence>
<gene>
    <name evidence="9" type="ORF">NXS10_04220</name>
</gene>
<dbReference type="PANTHER" id="PTHR43829">
    <property type="entry name" value="AQUAPORIN OR AQUAGLYCEROPORIN RELATED"/>
    <property type="match status" value="1"/>
</dbReference>
<feature type="transmembrane region" description="Helical" evidence="8">
    <location>
        <begin position="67"/>
        <end position="88"/>
    </location>
</feature>
<feature type="transmembrane region" description="Helical" evidence="8">
    <location>
        <begin position="35"/>
        <end position="55"/>
    </location>
</feature>
<dbReference type="PRINTS" id="PR00783">
    <property type="entry name" value="MINTRINSICP"/>
</dbReference>
<dbReference type="Pfam" id="PF00230">
    <property type="entry name" value="MIP"/>
    <property type="match status" value="1"/>
</dbReference>
<dbReference type="Gene3D" id="1.20.1080.10">
    <property type="entry name" value="Glycerol uptake facilitator protein"/>
    <property type="match status" value="1"/>
</dbReference>
<name>A0ABT2F6S9_9STRE</name>
<keyword evidence="3 7" id="KW-0813">Transport</keyword>
<keyword evidence="5 8" id="KW-1133">Transmembrane helix</keyword>
<evidence type="ECO:0000256" key="6">
    <source>
        <dbReference type="ARBA" id="ARBA00023136"/>
    </source>
</evidence>
<organism evidence="9 10">
    <name type="scientific">Streptococcus sciuri</name>
    <dbReference type="NCBI Taxonomy" id="2973939"/>
    <lineage>
        <taxon>Bacteria</taxon>
        <taxon>Bacillati</taxon>
        <taxon>Bacillota</taxon>
        <taxon>Bacilli</taxon>
        <taxon>Lactobacillales</taxon>
        <taxon>Streptococcaceae</taxon>
        <taxon>Streptococcus</taxon>
    </lineage>
</organism>
<evidence type="ECO:0000256" key="4">
    <source>
        <dbReference type="ARBA" id="ARBA00022692"/>
    </source>
</evidence>
<dbReference type="InterPro" id="IPR000425">
    <property type="entry name" value="MIP"/>
</dbReference>
<sequence>MHLSYLHYYPHWKETAESETILDCFSTASAICHTWSNLLGGILKTIVLVMTVIVIDSNNISPSLKAIIVGIVVFAIGFSFGGTTGYAINPTRDLGFRHSRSPINFK</sequence>
<dbReference type="EMBL" id="JANUXX010000004">
    <property type="protein sequence ID" value="MCS4488163.1"/>
    <property type="molecule type" value="Genomic_DNA"/>
</dbReference>
<dbReference type="InterPro" id="IPR050363">
    <property type="entry name" value="MIP/Aquaporin"/>
</dbReference>
<evidence type="ECO:0000256" key="3">
    <source>
        <dbReference type="ARBA" id="ARBA00022448"/>
    </source>
</evidence>
<comment type="caution">
    <text evidence="9">The sequence shown here is derived from an EMBL/GenBank/DDBJ whole genome shotgun (WGS) entry which is preliminary data.</text>
</comment>
<keyword evidence="6 8" id="KW-0472">Membrane</keyword>
<evidence type="ECO:0000313" key="9">
    <source>
        <dbReference type="EMBL" id="MCS4488163.1"/>
    </source>
</evidence>
<accession>A0ABT2F6S9</accession>
<keyword evidence="4 7" id="KW-0812">Transmembrane</keyword>
<evidence type="ECO:0000256" key="2">
    <source>
        <dbReference type="ARBA" id="ARBA00006175"/>
    </source>
</evidence>
<keyword evidence="10" id="KW-1185">Reference proteome</keyword>
<dbReference type="SUPFAM" id="SSF81338">
    <property type="entry name" value="Aquaporin-like"/>
    <property type="match status" value="1"/>
</dbReference>
<comment type="subcellular location">
    <subcellularLocation>
        <location evidence="1">Membrane</location>
        <topology evidence="1">Multi-pass membrane protein</topology>
    </subcellularLocation>
</comment>
<dbReference type="PANTHER" id="PTHR43829:SF9">
    <property type="entry name" value="AQUAPORIN-9"/>
    <property type="match status" value="1"/>
</dbReference>
<evidence type="ECO:0000256" key="7">
    <source>
        <dbReference type="RuleBase" id="RU000477"/>
    </source>
</evidence>
<dbReference type="Proteomes" id="UP001206548">
    <property type="component" value="Unassembled WGS sequence"/>
</dbReference>
<reference evidence="9 10" key="1">
    <citation type="journal article" date="2023" name="Int. J. Syst. Evol. Microbiol.">
        <title>Streptococcus sciuri sp. nov., Staphylococcus marylandisciuri sp. nov. and Staphylococcus americanisciuri sp. nov., isolated from faeces of eastern grey squirrel (Sciurus carolinensis).</title>
        <authorList>
            <person name="Volokhov D.V."/>
            <person name="Zagorodnyaya T.A."/>
            <person name="Furtak V.A."/>
            <person name="Nattanmai G."/>
            <person name="Randall L."/>
            <person name="Jose S."/>
            <person name="Gao Y."/>
            <person name="Eisenberg T."/>
            <person name="Delmonte P."/>
            <person name="Blom J."/>
            <person name="Mitchell K.K."/>
        </authorList>
    </citation>
    <scope>NUCLEOTIDE SEQUENCE [LARGE SCALE GENOMIC DNA]</scope>
    <source>
        <strain evidence="9 10">SQ9-PEA</strain>
    </source>
</reference>
<protein>
    <submittedName>
        <fullName evidence="9">Aquaporin</fullName>
    </submittedName>
</protein>
<comment type="similarity">
    <text evidence="2 7">Belongs to the MIP/aquaporin (TC 1.A.8) family.</text>
</comment>
<evidence type="ECO:0000256" key="8">
    <source>
        <dbReference type="SAM" id="Phobius"/>
    </source>
</evidence>
<proteinExistence type="inferred from homology"/>
<dbReference type="InterPro" id="IPR023271">
    <property type="entry name" value="Aquaporin-like"/>
</dbReference>
<evidence type="ECO:0000313" key="10">
    <source>
        <dbReference type="Proteomes" id="UP001206548"/>
    </source>
</evidence>